<dbReference type="RefSeq" id="WP_060589967.1">
    <property type="nucleotide sequence ID" value="NZ_CAACYE020000001.1"/>
</dbReference>
<dbReference type="EMBL" id="LN868938">
    <property type="protein sequence ID" value="CRY73727.1"/>
    <property type="molecule type" value="Genomic_DNA"/>
</dbReference>
<organism evidence="1 2">
    <name type="scientific">Nocardia farcinica</name>
    <dbReference type="NCBI Taxonomy" id="37329"/>
    <lineage>
        <taxon>Bacteria</taxon>
        <taxon>Bacillati</taxon>
        <taxon>Actinomycetota</taxon>
        <taxon>Actinomycetes</taxon>
        <taxon>Mycobacteriales</taxon>
        <taxon>Nocardiaceae</taxon>
        <taxon>Nocardia</taxon>
    </lineage>
</organism>
<dbReference type="Proteomes" id="UP000057820">
    <property type="component" value="Chromosome 1"/>
</dbReference>
<evidence type="ECO:0000313" key="2">
    <source>
        <dbReference type="Proteomes" id="UP000057820"/>
    </source>
</evidence>
<dbReference type="AlphaFoldDB" id="A0A0H5NEY6"/>
<sequence>MALSSRIERSGRVVSSVPEEVAVLVRGRPEIGAREQAFPFLSVDADGFPHSALLSRAELEPTPDGAALLAVIASTRTRANVVRTGTAALLATAGSVCHHLKLELVAAVTEKDLLGGVFITTGHKRDDIGVPMLPLSFRPTSELAEVEDWRRGAAMFARLRKEALR</sequence>
<dbReference type="KEGG" id="nfr:ERS450000_00284"/>
<name>A0A0H5NEY6_NOCFR</name>
<accession>A0A0H5NEY6</accession>
<reference evidence="2" key="1">
    <citation type="submission" date="2015-03" db="EMBL/GenBank/DDBJ databases">
        <authorList>
            <consortium name="Pathogen Informatics"/>
        </authorList>
    </citation>
    <scope>NUCLEOTIDE SEQUENCE [LARGE SCALE GENOMIC DNA]</scope>
    <source>
        <strain evidence="2">NCTC11134</strain>
    </source>
</reference>
<proteinExistence type="predicted"/>
<evidence type="ECO:0000313" key="1">
    <source>
        <dbReference type="EMBL" id="CRY73727.1"/>
    </source>
</evidence>
<gene>
    <name evidence="1" type="ORF">ERS450000_00284</name>
</gene>
<protein>
    <submittedName>
        <fullName evidence="1">Uncharacterized protein</fullName>
    </submittedName>
</protein>